<dbReference type="PANTHER" id="PTHR45138">
    <property type="entry name" value="REGULATORY COMPONENTS OF SENSORY TRANSDUCTION SYSTEM"/>
    <property type="match status" value="1"/>
</dbReference>
<proteinExistence type="predicted"/>
<keyword evidence="2" id="KW-1133">Transmembrane helix</keyword>
<feature type="transmembrane region" description="Helical" evidence="2">
    <location>
        <begin position="127"/>
        <end position="144"/>
    </location>
</feature>
<dbReference type="InterPro" id="IPR000160">
    <property type="entry name" value="GGDEF_dom"/>
</dbReference>
<accession>A0ABS0SFP7</accession>
<dbReference type="Pfam" id="PF00990">
    <property type="entry name" value="GGDEF"/>
    <property type="match status" value="1"/>
</dbReference>
<feature type="transmembrane region" description="Helical" evidence="2">
    <location>
        <begin position="6"/>
        <end position="28"/>
    </location>
</feature>
<reference evidence="4 5" key="1">
    <citation type="submission" date="2020-10" db="EMBL/GenBank/DDBJ databases">
        <title>Aquamicrobium zhengzhouensis sp. nov., a exopolysaccharide producing bacterium isolated from farmland soil.</title>
        <authorList>
            <person name="Wang X."/>
        </authorList>
    </citation>
    <scope>NUCLEOTIDE SEQUENCE [LARGE SCALE GENOMIC DNA]</scope>
    <source>
        <strain evidence="5">cd-1</strain>
    </source>
</reference>
<comment type="caution">
    <text evidence="4">The sequence shown here is derived from an EMBL/GenBank/DDBJ whole genome shotgun (WGS) entry which is preliminary data.</text>
</comment>
<dbReference type="Gene3D" id="3.30.70.270">
    <property type="match status" value="1"/>
</dbReference>
<evidence type="ECO:0000256" key="2">
    <source>
        <dbReference type="SAM" id="Phobius"/>
    </source>
</evidence>
<name>A0ABS0SFP7_9HYPH</name>
<feature type="domain" description="GGDEF" evidence="3">
    <location>
        <begin position="254"/>
        <end position="386"/>
    </location>
</feature>
<dbReference type="EMBL" id="JADGMQ010000013">
    <property type="protein sequence ID" value="MBI1622086.1"/>
    <property type="molecule type" value="Genomic_DNA"/>
</dbReference>
<keyword evidence="2" id="KW-0472">Membrane</keyword>
<evidence type="ECO:0000259" key="3">
    <source>
        <dbReference type="PROSITE" id="PS50887"/>
    </source>
</evidence>
<dbReference type="PANTHER" id="PTHR45138:SF2">
    <property type="entry name" value="DIGUANYLATE CYCLASE VDCA"/>
    <property type="match status" value="1"/>
</dbReference>
<dbReference type="InterPro" id="IPR029787">
    <property type="entry name" value="Nucleotide_cyclase"/>
</dbReference>
<dbReference type="SUPFAM" id="SSF55073">
    <property type="entry name" value="Nucleotide cyclase"/>
    <property type="match status" value="1"/>
</dbReference>
<evidence type="ECO:0000313" key="4">
    <source>
        <dbReference type="EMBL" id="MBI1622086.1"/>
    </source>
</evidence>
<dbReference type="EC" id="2.7.7.65" evidence="1"/>
<gene>
    <name evidence="4" type="ORF">IOD40_15615</name>
</gene>
<feature type="transmembrane region" description="Helical" evidence="2">
    <location>
        <begin position="194"/>
        <end position="213"/>
    </location>
</feature>
<keyword evidence="5" id="KW-1185">Reference proteome</keyword>
<dbReference type="PROSITE" id="PS50887">
    <property type="entry name" value="GGDEF"/>
    <property type="match status" value="1"/>
</dbReference>
<feature type="transmembrane region" description="Helical" evidence="2">
    <location>
        <begin position="35"/>
        <end position="59"/>
    </location>
</feature>
<protein>
    <recommendedName>
        <fullName evidence="1">diguanylate cyclase</fullName>
        <ecNumber evidence="1">2.7.7.65</ecNumber>
    </recommendedName>
</protein>
<feature type="transmembrane region" description="Helical" evidence="2">
    <location>
        <begin position="96"/>
        <end position="115"/>
    </location>
</feature>
<dbReference type="InterPro" id="IPR050469">
    <property type="entry name" value="Diguanylate_Cyclase"/>
</dbReference>
<organism evidence="4 5">
    <name type="scientific">Aquamicrobium zhengzhouense</name>
    <dbReference type="NCBI Taxonomy" id="2781738"/>
    <lineage>
        <taxon>Bacteria</taxon>
        <taxon>Pseudomonadati</taxon>
        <taxon>Pseudomonadota</taxon>
        <taxon>Alphaproteobacteria</taxon>
        <taxon>Hyphomicrobiales</taxon>
        <taxon>Phyllobacteriaceae</taxon>
        <taxon>Aquamicrobium</taxon>
    </lineage>
</organism>
<keyword evidence="2" id="KW-0812">Transmembrane</keyword>
<dbReference type="NCBIfam" id="TIGR00254">
    <property type="entry name" value="GGDEF"/>
    <property type="match status" value="1"/>
</dbReference>
<dbReference type="Proteomes" id="UP000601789">
    <property type="component" value="Unassembled WGS sequence"/>
</dbReference>
<dbReference type="InterPro" id="IPR043128">
    <property type="entry name" value="Rev_trsase/Diguanyl_cyclase"/>
</dbReference>
<feature type="transmembrane region" description="Helical" evidence="2">
    <location>
        <begin position="151"/>
        <end position="174"/>
    </location>
</feature>
<feature type="transmembrane region" description="Helical" evidence="2">
    <location>
        <begin position="65"/>
        <end position="84"/>
    </location>
</feature>
<sequence>MSGAYFILIIGLSITGLFITAFVAIAMYDRRYVAAWWFAGTYIGGFAYALTEFLLPYTVNVQLEIYVLGHAIFLLAVTLLNFGLARHYAVAPPIRLLVAVFVVSVAVNLLTQGMMRDSLTRMFIYQAPYFVMQMIGAGIVLRSLRRSTLDLALAGLMVITALHYLAKPLVAIAVGGPGANPSDYLSTTYAMVSQSGAIVLVVATGLLLLLILGKDIVGTIALRAETDVLSGLLNRRGFDARFSELSHACTRQGLPISLIACDLDHFKSINDSLGHAAGDRLISQFGAVLRDEAEVSYVIARTGGEEFSILLPRANLHVARLFAERVRTAFGNSASADLPAGHAISASFGVAELGEGEASQSLVDRADAALYEAKRSGRNCVRYSLFSGRPFEQASSY</sequence>
<evidence type="ECO:0000313" key="5">
    <source>
        <dbReference type="Proteomes" id="UP000601789"/>
    </source>
</evidence>
<dbReference type="SMART" id="SM00267">
    <property type="entry name" value="GGDEF"/>
    <property type="match status" value="1"/>
</dbReference>
<evidence type="ECO:0000256" key="1">
    <source>
        <dbReference type="ARBA" id="ARBA00012528"/>
    </source>
</evidence>
<dbReference type="CDD" id="cd01949">
    <property type="entry name" value="GGDEF"/>
    <property type="match status" value="1"/>
</dbReference>
<dbReference type="RefSeq" id="WP_198477625.1">
    <property type="nucleotide sequence ID" value="NZ_JADGMQ010000013.1"/>
</dbReference>